<dbReference type="Gene3D" id="3.30.30.10">
    <property type="entry name" value="Knottin, scorpion toxin-like"/>
    <property type="match status" value="1"/>
</dbReference>
<proteinExistence type="predicted"/>
<feature type="signal peptide" evidence="4">
    <location>
        <begin position="1"/>
        <end position="20"/>
    </location>
</feature>
<dbReference type="PRINTS" id="PR00285">
    <property type="entry name" value="SCORPNTOXIN"/>
</dbReference>
<dbReference type="InterPro" id="IPR018218">
    <property type="entry name" value="Scorpion_toxinL"/>
</dbReference>
<evidence type="ECO:0000256" key="1">
    <source>
        <dbReference type="ARBA" id="ARBA00004613"/>
    </source>
</evidence>
<keyword evidence="6" id="KW-0406">Ion transport</keyword>
<dbReference type="PROSITE" id="PS51863">
    <property type="entry name" value="LCN_CSAB"/>
    <property type="match status" value="1"/>
</dbReference>
<feature type="chain" id="PRO_5009115636" evidence="4">
    <location>
        <begin position="21"/>
        <end position="86"/>
    </location>
</feature>
<dbReference type="EMBL" id="GEMQ01000016">
    <property type="protein sequence ID" value="JAT91173.1"/>
    <property type="molecule type" value="Transcribed_RNA"/>
</dbReference>
<dbReference type="GO" id="GO:0019871">
    <property type="term" value="F:sodium channel inhibitor activity"/>
    <property type="evidence" value="ECO:0007669"/>
    <property type="project" value="InterPro"/>
</dbReference>
<evidence type="ECO:0000259" key="5">
    <source>
        <dbReference type="PROSITE" id="PS51863"/>
    </source>
</evidence>
<organism evidence="6">
    <name type="scientific">Tityus obscurus</name>
    <name type="common">Amazonian scorpion</name>
    <name type="synonym">Tityus cambridgei</name>
    <dbReference type="NCBI Taxonomy" id="1221240"/>
    <lineage>
        <taxon>Eukaryota</taxon>
        <taxon>Metazoa</taxon>
        <taxon>Ecdysozoa</taxon>
        <taxon>Arthropoda</taxon>
        <taxon>Chelicerata</taxon>
        <taxon>Arachnida</taxon>
        <taxon>Scorpiones</taxon>
        <taxon>Buthida</taxon>
        <taxon>Buthoidea</taxon>
        <taxon>Buthidae</taxon>
        <taxon>Tityus</taxon>
    </lineage>
</organism>
<reference evidence="6" key="1">
    <citation type="submission" date="2015-08" db="EMBL/GenBank/DDBJ databases">
        <title>Proteomic endorsed transcriptomic profile of the venom gland from Tityus obscurus.</title>
        <authorList>
            <person name="Oliveira U.C."/>
            <person name="Nishiyama M.Y.Jr."/>
            <person name="Santos M.B."/>
            <person name="Silva A.P."/>
            <person name="Chalkidis H.M."/>
            <person name="Imberg A.S."/>
            <person name="Candido D.M."/>
            <person name="Yamanouye N."/>
            <person name="Dorce V.A."/>
            <person name="Junqueira-de-Azevedo I.L."/>
        </authorList>
    </citation>
    <scope>NUCLEOTIDE SEQUENCE</scope>
    <source>
        <tissue evidence="6">Telson</tissue>
    </source>
</reference>
<keyword evidence="6" id="KW-0813">Transport</keyword>
<dbReference type="GO" id="GO:0005576">
    <property type="term" value="C:extracellular region"/>
    <property type="evidence" value="ECO:0007669"/>
    <property type="project" value="UniProtKB-SubCell"/>
</dbReference>
<keyword evidence="6" id="KW-0407">Ion channel</keyword>
<accession>A0A1E1WVW4</accession>
<dbReference type="CDD" id="cd23106">
    <property type="entry name" value="neurotoxins_LC_scorpion"/>
    <property type="match status" value="1"/>
</dbReference>
<name>A0A1E1WVW4_TITOB</name>
<evidence type="ECO:0000256" key="3">
    <source>
        <dbReference type="ARBA" id="ARBA00023157"/>
    </source>
</evidence>
<evidence type="ECO:0000313" key="6">
    <source>
        <dbReference type="EMBL" id="JAT91173.1"/>
    </source>
</evidence>
<feature type="domain" description="LCN-type CS-alpha/beta" evidence="5">
    <location>
        <begin position="21"/>
        <end position="83"/>
    </location>
</feature>
<dbReference type="InterPro" id="IPR036574">
    <property type="entry name" value="Scorpion_toxin-like_sf"/>
</dbReference>
<comment type="subcellular location">
    <subcellularLocation>
        <location evidence="1">Secreted</location>
    </subcellularLocation>
</comment>
<evidence type="ECO:0000256" key="4">
    <source>
        <dbReference type="SAM" id="SignalP"/>
    </source>
</evidence>
<sequence>MTRFVLFISCFFLIGMVVECKEGYLLGSRGCKMNCLTRPGNYCELECSLVGGENGYCAYWLACYCYNVPESVKLWESDTNECGKRK</sequence>
<dbReference type="SUPFAM" id="SSF57095">
    <property type="entry name" value="Scorpion toxin-like"/>
    <property type="match status" value="1"/>
</dbReference>
<dbReference type="GO" id="GO:0034220">
    <property type="term" value="P:monoatomic ion transmembrane transport"/>
    <property type="evidence" value="ECO:0007669"/>
    <property type="project" value="UniProtKB-KW"/>
</dbReference>
<dbReference type="GO" id="GO:0090729">
    <property type="term" value="F:toxin activity"/>
    <property type="evidence" value="ECO:0007669"/>
    <property type="project" value="InterPro"/>
</dbReference>
<keyword evidence="4" id="KW-0732">Signal</keyword>
<dbReference type="InterPro" id="IPR002061">
    <property type="entry name" value="Scorpion_toxinL/defensin"/>
</dbReference>
<dbReference type="FunFam" id="3.30.30.10:FF:000002">
    <property type="entry name" value="Alpha-like toxin BmK-M1"/>
    <property type="match status" value="1"/>
</dbReference>
<dbReference type="Pfam" id="PF00537">
    <property type="entry name" value="Toxin_3"/>
    <property type="match status" value="1"/>
</dbReference>
<protein>
    <submittedName>
        <fullName evidence="6">Putative sodium channel toxin</fullName>
    </submittedName>
</protein>
<keyword evidence="3" id="KW-1015">Disulfide bond</keyword>
<evidence type="ECO:0000256" key="2">
    <source>
        <dbReference type="ARBA" id="ARBA00022525"/>
    </source>
</evidence>
<dbReference type="AlphaFoldDB" id="A0A1E1WVW4"/>
<dbReference type="InterPro" id="IPR044062">
    <property type="entry name" value="LCN-type_CS_alpha_beta_dom"/>
</dbReference>
<keyword evidence="2" id="KW-0964">Secreted</keyword>